<evidence type="ECO:0000256" key="9">
    <source>
        <dbReference type="ARBA" id="ARBA00022889"/>
    </source>
</evidence>
<dbReference type="CDD" id="cd00054">
    <property type="entry name" value="EGF_CA"/>
    <property type="match status" value="2"/>
</dbReference>
<dbReference type="SMART" id="SM00179">
    <property type="entry name" value="EGF_CA"/>
    <property type="match status" value="4"/>
</dbReference>
<dbReference type="SMART" id="SM00181">
    <property type="entry name" value="EGF"/>
    <property type="match status" value="12"/>
</dbReference>
<dbReference type="PROSITE" id="PS50026">
    <property type="entry name" value="EGF_3"/>
    <property type="match status" value="7"/>
</dbReference>
<evidence type="ECO:0000259" key="16">
    <source>
        <dbReference type="PROSITE" id="PS50993"/>
    </source>
</evidence>
<dbReference type="InterPro" id="IPR018097">
    <property type="entry name" value="EGF_Ca-bd_CS"/>
</dbReference>
<dbReference type="GO" id="GO:0005509">
    <property type="term" value="F:calcium ion binding"/>
    <property type="evidence" value="ECO:0007669"/>
    <property type="project" value="InterPro"/>
</dbReference>
<feature type="repeat" description="LDL-receptor class B" evidence="13">
    <location>
        <begin position="1237"/>
        <end position="1282"/>
    </location>
</feature>
<dbReference type="PROSITE" id="PS51120">
    <property type="entry name" value="LDLRB"/>
    <property type="match status" value="2"/>
</dbReference>
<dbReference type="Pfam" id="PF07474">
    <property type="entry name" value="G2F"/>
    <property type="match status" value="1"/>
</dbReference>
<dbReference type="InterPro" id="IPR009017">
    <property type="entry name" value="GFP"/>
</dbReference>
<keyword evidence="8" id="KW-0084">Basement membrane</keyword>
<keyword evidence="2" id="KW-0964">Secreted</keyword>
<dbReference type="Pfam" id="PF00058">
    <property type="entry name" value="Ldl_recept_b"/>
    <property type="match status" value="2"/>
</dbReference>
<feature type="domain" description="EGF-like" evidence="15">
    <location>
        <begin position="526"/>
        <end position="562"/>
    </location>
</feature>
<feature type="domain" description="EGF-like" evidence="15">
    <location>
        <begin position="1057"/>
        <end position="1098"/>
    </location>
</feature>
<dbReference type="PROSITE" id="PS50993">
    <property type="entry name" value="NIDOGEN_G2"/>
    <property type="match status" value="1"/>
</dbReference>
<comment type="subcellular location">
    <subcellularLocation>
        <location evidence="1">Secreted</location>
        <location evidence="1">Extracellular space</location>
        <location evidence="1">Extracellular matrix</location>
        <location evidence="1">Basement membrane</location>
    </subcellularLocation>
</comment>
<feature type="chain" id="PRO_5036262052" evidence="14">
    <location>
        <begin position="19"/>
        <end position="1371"/>
    </location>
</feature>
<feature type="domain" description="Nidogen G2 beta-barrel" evidence="16">
    <location>
        <begin position="305"/>
        <end position="530"/>
    </location>
</feature>
<keyword evidence="3" id="KW-0272">Extracellular matrix</keyword>
<dbReference type="InterPro" id="IPR052235">
    <property type="entry name" value="Nephronectin_domain"/>
</dbReference>
<dbReference type="InterPro" id="IPR006605">
    <property type="entry name" value="G2_nidogen/fibulin_G2F"/>
</dbReference>
<dbReference type="SMART" id="SM00135">
    <property type="entry name" value="LY"/>
    <property type="match status" value="5"/>
</dbReference>
<feature type="disulfide bond" evidence="12">
    <location>
        <begin position="981"/>
        <end position="998"/>
    </location>
</feature>
<accession>A0A8D8T1S6</accession>
<dbReference type="InterPro" id="IPR000742">
    <property type="entry name" value="EGF"/>
</dbReference>
<feature type="disulfide bond" evidence="12">
    <location>
        <begin position="1025"/>
        <end position="1042"/>
    </location>
</feature>
<dbReference type="Pfam" id="PF07645">
    <property type="entry name" value="EGF_CA"/>
    <property type="match status" value="2"/>
</dbReference>
<proteinExistence type="predicted"/>
<evidence type="ECO:0000256" key="11">
    <source>
        <dbReference type="ARBA" id="ARBA00023180"/>
    </source>
</evidence>
<feature type="domain" description="EGF-like" evidence="15">
    <location>
        <begin position="573"/>
        <end position="613"/>
    </location>
</feature>
<keyword evidence="9" id="KW-0130">Cell adhesion</keyword>
<sequence>MGFVRPLIVFSFVSFVCAVPLQDFYPYGADARDAILPSRVEELSEIQLKVPVKFFDESYTTINVNKDGCLTFRASLPQFISMPFPLDYPTIAALYSNVDVTGSGRISYRETDDPEILGRADEDVGKYFPRLVSPFKSKSVFIATWSEVGYNVAKADKVNTFQIAILTNGEESFVEILYADNGIQWLQGEPTDQSGFPDAKAQAGIMQDSILYTLPNSGTDQALHLDKISNTDRPGLWIARVGSLAPSGTVDVPELTSSIMRDATCVTAATKCHSQAECNDDITGFCCVCKPGYYGNGVNCLPEDKPLRINGKLSLNINGIEENNVDLQSYVDVGLPRQYTVLTNLPPNPPVIGYSLQLANYLANSVGWLFAKSVSAPNGYQISGGVFNYTADLIFSSGQRLSIQQEFHGHDVFDQLKVVGSIKGTVPFVAPGVKLQLDDLQQELTLSSPGLFQSQSSHTFQLTGNNPPEVTVRVVQSIQYNEGCDRQIKNITSARMKLTKNLIVYEARERILRIASTNKIFSLNLNEDPCTNFFCVANSSCVVEDDRPTCICNRGFQQLYSEDRRQEDFGCFDINECNEGTSACHQNAICFNEIGSYSCQCRPGFIGNGHQCTENPVPQTPSVSPCETDPQACNPPHSTCTDPSDYRTCNCDPGYQKDYLDDRRVAFRCTDIDECLNYPAVCPNNADCINHQGSYTCQCKEGYSGDGTYCDVAAGAPPQGSVCDRIRCQEYSHCIEDPTTGPHCECIQGYISNGEACVPNTERDDKKLSVFCNTEDARACGAHAQCLHNEAVGYHVCECDDGYDGDGYTCFAVATVEKICVFTHCECPDGYMEKGSGCIKQDTDISSPTIIGGVDESCFLVDNCHIHANCRPASDNTGHGICVCEVGFTGDGYRVCDSVATSSNSQTITCSQRDEPSERTKEDGTKEVYFEPVSPQCGRNAYCAENIDTSSFECLCHDGFYRDGDTCRSETSQEGECESPCHPNAQCVQDDFSEQAKCKCNVGYSGDGVNECVGESLGCNVLHNCHSNAECVYNATSAGYVCQCTQGYVGNGVECHPERTCQEDKSLCHRDASCVIASLGHFHCECNEGFVGNGLLCKPVQKKESDFLLVNQGMAMIRVPYQPTRADQGRIIQIQPNQMLIGIAVDCVEGLVYFSSVSAKSSIKRSYFDGKNVVDVITKDVFSPEGLTIDWINRVLYWTDSKTDTISMSRLGDNQPKVIVSKDLVNPRGIAVHPYYRKLFWSDWNRSGPKIEWSNLDGTEREVFLRAPDLKSPNSLAVDFSTDELCWVDADTKTLECMAIASRQRRKVYSNCTYPFGLSITEEKYYWTDWKTNRIESATKNGEKAAPITLSLMGTNNMYGIADVPSKCPGT</sequence>
<dbReference type="InterPro" id="IPR049883">
    <property type="entry name" value="NOTCH1_EGF-like"/>
</dbReference>
<evidence type="ECO:0000256" key="5">
    <source>
        <dbReference type="ARBA" id="ARBA00022729"/>
    </source>
</evidence>
<dbReference type="InterPro" id="IPR009030">
    <property type="entry name" value="Growth_fac_rcpt_cys_sf"/>
</dbReference>
<dbReference type="EMBL" id="HBUF01251881">
    <property type="protein sequence ID" value="CAG6680316.1"/>
    <property type="molecule type" value="Transcribed_RNA"/>
</dbReference>
<dbReference type="InterPro" id="IPR003886">
    <property type="entry name" value="NIDO_dom"/>
</dbReference>
<dbReference type="GO" id="GO:0007160">
    <property type="term" value="P:cell-matrix adhesion"/>
    <property type="evidence" value="ECO:0007669"/>
    <property type="project" value="InterPro"/>
</dbReference>
<feature type="domain" description="EGF-like" evidence="15">
    <location>
        <begin position="671"/>
        <end position="711"/>
    </location>
</feature>
<dbReference type="PROSITE" id="PS01186">
    <property type="entry name" value="EGF_2"/>
    <property type="match status" value="10"/>
</dbReference>
<dbReference type="InterPro" id="IPR011042">
    <property type="entry name" value="6-blade_b-propeller_TolB-like"/>
</dbReference>
<evidence type="ECO:0000256" key="6">
    <source>
        <dbReference type="ARBA" id="ARBA00022737"/>
    </source>
</evidence>
<name>A0A8D8T1S6_9HEMI</name>
<dbReference type="FunFam" id="2.10.25.10:FF:000038">
    <property type="entry name" value="Fibrillin 2"/>
    <property type="match status" value="1"/>
</dbReference>
<evidence type="ECO:0000256" key="1">
    <source>
        <dbReference type="ARBA" id="ARBA00004302"/>
    </source>
</evidence>
<dbReference type="SUPFAM" id="SSF63825">
    <property type="entry name" value="YWTD domain"/>
    <property type="match status" value="1"/>
</dbReference>
<dbReference type="InterPro" id="IPR000033">
    <property type="entry name" value="LDLR_classB_rpt"/>
</dbReference>
<keyword evidence="10 12" id="KW-1015">Disulfide bond</keyword>
<dbReference type="SUPFAM" id="SSF57184">
    <property type="entry name" value="Growth factor receptor domain"/>
    <property type="match status" value="2"/>
</dbReference>
<dbReference type="InterPro" id="IPR000152">
    <property type="entry name" value="EGF-type_Asp/Asn_hydroxyl_site"/>
</dbReference>
<evidence type="ECO:0000256" key="3">
    <source>
        <dbReference type="ARBA" id="ARBA00022530"/>
    </source>
</evidence>
<evidence type="ECO:0000256" key="7">
    <source>
        <dbReference type="ARBA" id="ARBA00022837"/>
    </source>
</evidence>
<keyword evidence="4 12" id="KW-0245">EGF-like domain</keyword>
<dbReference type="SUPFAM" id="SSF54511">
    <property type="entry name" value="GFP-like"/>
    <property type="match status" value="1"/>
</dbReference>
<dbReference type="Gene3D" id="2.120.10.30">
    <property type="entry name" value="TolB, C-terminal domain"/>
    <property type="match status" value="1"/>
</dbReference>
<dbReference type="InterPro" id="IPR024731">
    <property type="entry name" value="NELL2-like_EGF"/>
</dbReference>
<evidence type="ECO:0000259" key="17">
    <source>
        <dbReference type="PROSITE" id="PS51220"/>
    </source>
</evidence>
<keyword evidence="5 14" id="KW-0732">Signal</keyword>
<reference evidence="18" key="1">
    <citation type="submission" date="2021-05" db="EMBL/GenBank/DDBJ databases">
        <authorList>
            <person name="Alioto T."/>
            <person name="Alioto T."/>
            <person name="Gomez Garrido J."/>
        </authorList>
    </citation>
    <scope>NUCLEOTIDE SEQUENCE</scope>
</reference>
<feature type="repeat" description="LDL-receptor class B" evidence="13">
    <location>
        <begin position="1194"/>
        <end position="1236"/>
    </location>
</feature>
<evidence type="ECO:0000313" key="18">
    <source>
        <dbReference type="EMBL" id="CAG6680316.1"/>
    </source>
</evidence>
<evidence type="ECO:0000256" key="13">
    <source>
        <dbReference type="PROSITE-ProRule" id="PRU00461"/>
    </source>
</evidence>
<keyword evidence="11" id="KW-0325">Glycoprotein</keyword>
<evidence type="ECO:0000256" key="2">
    <source>
        <dbReference type="ARBA" id="ARBA00022525"/>
    </source>
</evidence>
<evidence type="ECO:0000259" key="15">
    <source>
        <dbReference type="PROSITE" id="PS50026"/>
    </source>
</evidence>
<organism evidence="18">
    <name type="scientific">Cacopsylla melanoneura</name>
    <dbReference type="NCBI Taxonomy" id="428564"/>
    <lineage>
        <taxon>Eukaryota</taxon>
        <taxon>Metazoa</taxon>
        <taxon>Ecdysozoa</taxon>
        <taxon>Arthropoda</taxon>
        <taxon>Hexapoda</taxon>
        <taxon>Insecta</taxon>
        <taxon>Pterygota</taxon>
        <taxon>Neoptera</taxon>
        <taxon>Paraneoptera</taxon>
        <taxon>Hemiptera</taxon>
        <taxon>Sternorrhyncha</taxon>
        <taxon>Psylloidea</taxon>
        <taxon>Psyllidae</taxon>
        <taxon>Psyllinae</taxon>
        <taxon>Cacopsylla</taxon>
    </lineage>
</organism>
<feature type="disulfide bond" evidence="12">
    <location>
        <begin position="977"/>
        <end position="987"/>
    </location>
</feature>
<dbReference type="FunFam" id="2.120.10.30:FF:000241">
    <property type="entry name" value="Low-density lipoprotein receptor-related protein 6"/>
    <property type="match status" value="1"/>
</dbReference>
<evidence type="ECO:0000256" key="8">
    <source>
        <dbReference type="ARBA" id="ARBA00022869"/>
    </source>
</evidence>
<keyword evidence="6" id="KW-0677">Repeat</keyword>
<keyword evidence="7" id="KW-0106">Calcium</keyword>
<dbReference type="Pfam" id="PF12947">
    <property type="entry name" value="EGF_3"/>
    <property type="match status" value="2"/>
</dbReference>
<dbReference type="PANTHER" id="PTHR24050">
    <property type="entry name" value="PA14 DOMAIN-CONTAINING PROTEIN"/>
    <property type="match status" value="1"/>
</dbReference>
<feature type="domain" description="EGF-like" evidence="15">
    <location>
        <begin position="854"/>
        <end position="897"/>
    </location>
</feature>
<feature type="signal peptide" evidence="14">
    <location>
        <begin position="1"/>
        <end position="18"/>
    </location>
</feature>
<dbReference type="SMART" id="SM00539">
    <property type="entry name" value="NIDO"/>
    <property type="match status" value="1"/>
</dbReference>
<comment type="caution">
    <text evidence="12">Lacks conserved residue(s) required for the propagation of feature annotation.</text>
</comment>
<dbReference type="InterPro" id="IPR001881">
    <property type="entry name" value="EGF-like_Ca-bd_dom"/>
</dbReference>
<dbReference type="EMBL" id="HBUF01251885">
    <property type="protein sequence ID" value="CAG6680340.1"/>
    <property type="molecule type" value="Transcribed_RNA"/>
</dbReference>
<dbReference type="SMART" id="SM00682">
    <property type="entry name" value="G2F"/>
    <property type="match status" value="1"/>
</dbReference>
<dbReference type="PROSITE" id="PS51220">
    <property type="entry name" value="NIDO"/>
    <property type="match status" value="1"/>
</dbReference>
<feature type="domain" description="EGF-like" evidence="15">
    <location>
        <begin position="973"/>
        <end position="1013"/>
    </location>
</feature>
<dbReference type="Pfam" id="PF06119">
    <property type="entry name" value="NIDO"/>
    <property type="match status" value="1"/>
</dbReference>
<evidence type="ECO:0000256" key="14">
    <source>
        <dbReference type="SAM" id="SignalP"/>
    </source>
</evidence>
<dbReference type="GO" id="GO:0005604">
    <property type="term" value="C:basement membrane"/>
    <property type="evidence" value="ECO:0007669"/>
    <property type="project" value="UniProtKB-SubCell"/>
</dbReference>
<dbReference type="PROSITE" id="PS00010">
    <property type="entry name" value="ASX_HYDROXYL"/>
    <property type="match status" value="2"/>
</dbReference>
<feature type="domain" description="EGF-like" evidence="15">
    <location>
        <begin position="1015"/>
        <end position="1056"/>
    </location>
</feature>
<dbReference type="Gene3D" id="2.40.155.10">
    <property type="entry name" value="Green fluorescent protein"/>
    <property type="match status" value="1"/>
</dbReference>
<dbReference type="Gene3D" id="2.10.25.10">
    <property type="entry name" value="Laminin"/>
    <property type="match status" value="6"/>
</dbReference>
<dbReference type="PANTHER" id="PTHR24050:SF28">
    <property type="entry name" value="UROMODULIN-LIKE"/>
    <property type="match status" value="1"/>
</dbReference>
<protein>
    <submittedName>
        <fullName evidence="18">Nidogen-1</fullName>
    </submittedName>
</protein>
<dbReference type="PROSITE" id="PS01187">
    <property type="entry name" value="EGF_CA"/>
    <property type="match status" value="2"/>
</dbReference>
<dbReference type="FunFam" id="2.10.25.10:FF:000653">
    <property type="entry name" value="Putative Fibrillin-1"/>
    <property type="match status" value="1"/>
</dbReference>
<evidence type="ECO:0000256" key="10">
    <source>
        <dbReference type="ARBA" id="ARBA00023157"/>
    </source>
</evidence>
<feature type="domain" description="NIDO" evidence="17">
    <location>
        <begin position="93"/>
        <end position="244"/>
    </location>
</feature>
<evidence type="ECO:0000256" key="12">
    <source>
        <dbReference type="PROSITE-ProRule" id="PRU00076"/>
    </source>
</evidence>
<evidence type="ECO:0000256" key="4">
    <source>
        <dbReference type="ARBA" id="ARBA00022536"/>
    </source>
</evidence>